<keyword evidence="3" id="KW-1185">Reference proteome</keyword>
<proteinExistence type="predicted"/>
<feature type="compositionally biased region" description="Low complexity" evidence="1">
    <location>
        <begin position="1"/>
        <end position="20"/>
    </location>
</feature>
<reference evidence="2 3" key="1">
    <citation type="submission" date="2024-03" db="EMBL/GenBank/DDBJ databases">
        <title>Genome-scale model development and genomic sequencing of the oleaginous clade Lipomyces.</title>
        <authorList>
            <consortium name="Lawrence Berkeley National Laboratory"/>
            <person name="Czajka J.J."/>
            <person name="Han Y."/>
            <person name="Kim J."/>
            <person name="Mondo S.J."/>
            <person name="Hofstad B.A."/>
            <person name="Robles A."/>
            <person name="Haridas S."/>
            <person name="Riley R."/>
            <person name="LaButti K."/>
            <person name="Pangilinan J."/>
            <person name="Andreopoulos W."/>
            <person name="Lipzen A."/>
            <person name="Yan J."/>
            <person name="Wang M."/>
            <person name="Ng V."/>
            <person name="Grigoriev I.V."/>
            <person name="Spatafora J.W."/>
            <person name="Magnuson J.K."/>
            <person name="Baker S.E."/>
            <person name="Pomraning K.R."/>
        </authorList>
    </citation>
    <scope>NUCLEOTIDE SEQUENCE [LARGE SCALE GENOMIC DNA]</scope>
    <source>
        <strain evidence="2 3">Phaff 52-87</strain>
    </source>
</reference>
<feature type="region of interest" description="Disordered" evidence="1">
    <location>
        <begin position="1"/>
        <end position="55"/>
    </location>
</feature>
<feature type="compositionally biased region" description="Acidic residues" evidence="1">
    <location>
        <begin position="125"/>
        <end position="135"/>
    </location>
</feature>
<gene>
    <name evidence="2" type="ORF">BZA70DRAFT_289325</name>
</gene>
<dbReference type="RefSeq" id="XP_064768432.1">
    <property type="nucleotide sequence ID" value="XM_064914100.1"/>
</dbReference>
<comment type="caution">
    <text evidence="2">The sequence shown here is derived from an EMBL/GenBank/DDBJ whole genome shotgun (WGS) entry which is preliminary data.</text>
</comment>
<dbReference type="PANTHER" id="PTHR37781:SF1">
    <property type="entry name" value="ADR380WP"/>
    <property type="match status" value="1"/>
</dbReference>
<dbReference type="Pfam" id="PF17110">
    <property type="entry name" value="TFB6"/>
    <property type="match status" value="1"/>
</dbReference>
<name>A0ABR1F6D3_9ASCO</name>
<feature type="region of interest" description="Disordered" evidence="1">
    <location>
        <begin position="122"/>
        <end position="141"/>
    </location>
</feature>
<dbReference type="GeneID" id="90039612"/>
<dbReference type="InterPro" id="IPR031349">
    <property type="entry name" value="Tfb6"/>
</dbReference>
<dbReference type="PANTHER" id="PTHR37781">
    <property type="entry name" value="TFIIH COMPLEX SUBUNIT"/>
    <property type="match status" value="1"/>
</dbReference>
<evidence type="ECO:0000313" key="2">
    <source>
        <dbReference type="EMBL" id="KAK7205399.1"/>
    </source>
</evidence>
<dbReference type="Proteomes" id="UP001498771">
    <property type="component" value="Unassembled WGS sequence"/>
</dbReference>
<evidence type="ECO:0000313" key="3">
    <source>
        <dbReference type="Proteomes" id="UP001498771"/>
    </source>
</evidence>
<dbReference type="EMBL" id="JBBJBU010000005">
    <property type="protein sequence ID" value="KAK7205399.1"/>
    <property type="molecule type" value="Genomic_DNA"/>
</dbReference>
<protein>
    <submittedName>
        <fullName evidence="2">Uncharacterized protein</fullName>
    </submittedName>
</protein>
<organism evidence="2 3">
    <name type="scientific">Myxozyma melibiosi</name>
    <dbReference type="NCBI Taxonomy" id="54550"/>
    <lineage>
        <taxon>Eukaryota</taxon>
        <taxon>Fungi</taxon>
        <taxon>Dikarya</taxon>
        <taxon>Ascomycota</taxon>
        <taxon>Saccharomycotina</taxon>
        <taxon>Lipomycetes</taxon>
        <taxon>Lipomycetales</taxon>
        <taxon>Lipomycetaceae</taxon>
        <taxon>Myxozyma</taxon>
    </lineage>
</organism>
<sequence length="231" mass="25479">MTTPSTTSSSDVPSSPSASSENDTITNNRDDDSTGGGFLLHSPESPQAQIPRSSTSAVLSSVFSPDYELLDGEFNPSAHVSTPALHSAPAGTHRLSSAQQSKLINYLDEQLLLVSRRFVRKSAPSDDEDEDEEMQTVDHPADHNVYSTIEPLIDDLDKLIDLVWYSVPSTPVPFIQTQYLLRIADDFNDYIPHLPVTEPDKVFILLKKLDLIFFELIEGHIPAHESMSQSA</sequence>
<accession>A0ABR1F6D3</accession>
<evidence type="ECO:0000256" key="1">
    <source>
        <dbReference type="SAM" id="MobiDB-lite"/>
    </source>
</evidence>